<evidence type="ECO:0000313" key="1">
    <source>
        <dbReference type="EMBL" id="OJA11542.1"/>
    </source>
</evidence>
<evidence type="ECO:0000313" key="2">
    <source>
        <dbReference type="Proteomes" id="UP000183567"/>
    </source>
</evidence>
<organism evidence="1 2">
    <name type="scientific">Rhizopogon vesiculosus</name>
    <dbReference type="NCBI Taxonomy" id="180088"/>
    <lineage>
        <taxon>Eukaryota</taxon>
        <taxon>Fungi</taxon>
        <taxon>Dikarya</taxon>
        <taxon>Basidiomycota</taxon>
        <taxon>Agaricomycotina</taxon>
        <taxon>Agaricomycetes</taxon>
        <taxon>Agaricomycetidae</taxon>
        <taxon>Boletales</taxon>
        <taxon>Suillineae</taxon>
        <taxon>Rhizopogonaceae</taxon>
        <taxon>Rhizopogon</taxon>
    </lineage>
</organism>
<comment type="caution">
    <text evidence="1">The sequence shown here is derived from an EMBL/GenBank/DDBJ whole genome shotgun (WGS) entry which is preliminary data.</text>
</comment>
<dbReference type="Proteomes" id="UP000183567">
    <property type="component" value="Unassembled WGS sequence"/>
</dbReference>
<sequence>MAPLSLIPKSGKPGCLVVHTGEDESAADTSFCHIRCTSAAGFYGSVAAISKPTVVPASTAAGNGTAALRCQTTNQRNYQNFPFV</sequence>
<gene>
    <name evidence="1" type="ORF">AZE42_13040</name>
</gene>
<name>A0A1J8PQU0_9AGAM</name>
<keyword evidence="2" id="KW-1185">Reference proteome</keyword>
<proteinExistence type="predicted"/>
<reference evidence="1 2" key="1">
    <citation type="submission" date="2016-03" db="EMBL/GenBank/DDBJ databases">
        <title>Comparative genomics of the ectomycorrhizal sister species Rhizopogon vinicolor and Rhizopogon vesiculosus (Basidiomycota: Boletales) reveals a divergence of the mating type B locus.</title>
        <authorList>
            <person name="Mujic A.B."/>
            <person name="Kuo A."/>
            <person name="Tritt A."/>
            <person name="Lipzen A."/>
            <person name="Chen C."/>
            <person name="Johnson J."/>
            <person name="Sharma A."/>
            <person name="Barry K."/>
            <person name="Grigoriev I.V."/>
            <person name="Spatafora J.W."/>
        </authorList>
    </citation>
    <scope>NUCLEOTIDE SEQUENCE [LARGE SCALE GENOMIC DNA]</scope>
    <source>
        <strain evidence="1 2">AM-OR11-056</strain>
    </source>
</reference>
<dbReference type="EMBL" id="LVVM01005024">
    <property type="protein sequence ID" value="OJA11542.1"/>
    <property type="molecule type" value="Genomic_DNA"/>
</dbReference>
<accession>A0A1J8PQU0</accession>
<dbReference type="AlphaFoldDB" id="A0A1J8PQU0"/>
<protein>
    <submittedName>
        <fullName evidence="1">Uncharacterized protein</fullName>
    </submittedName>
</protein>